<feature type="compositionally biased region" description="Low complexity" evidence="7">
    <location>
        <begin position="466"/>
        <end position="478"/>
    </location>
</feature>
<keyword evidence="4" id="KW-0418">Kinase</keyword>
<evidence type="ECO:0000256" key="6">
    <source>
        <dbReference type="ARBA" id="ARBA00023277"/>
    </source>
</evidence>
<keyword evidence="11" id="KW-1185">Reference proteome</keyword>
<dbReference type="InterPro" id="IPR037051">
    <property type="entry name" value="4-carb_acid_sugar_kinase_N_sf"/>
</dbReference>
<evidence type="ECO:0000256" key="5">
    <source>
        <dbReference type="ARBA" id="ARBA00022840"/>
    </source>
</evidence>
<sequence>MRLDTLLAPLPEPVAVTAAEVRAAQHPDAVLVVLDDDPTGTQSVAGLPVLTRWERADLDGAFATGAPAVYVLTNSRSLGERQAARRNREVVAVALAAARAAGKQVTFVSRSDSTLRGHFPLETDVLAEEIVAHGGERPALTLLVPAFPDAGRITVDSVHYWVVDGEATPVGETPFAADATFGFAASSLDEWVAEKTHGRIAADAVAPLTIDIIRGGVDDVEAFLGALAPGTIVAVDAVEESDLRVVALALHRLDAEVLLRVGPPYARAHIGQDIARPVEPADIPFAHERGGLVVVGSHVPLTTAQLAELKRARPGTATIELDVRRLIDERREAHLDEQARATAAALEQGTVIVHTSRELITGADGAASLDIARRVSSGVVELVRRVLELAPPRFVIAKGGITSSDVASEALEIRRATVLGPMLPGIVSLWQPETGPAVGIPYIVFAGNVGDEGSLAAVVAKLAGPADTAGADADPGTGTEPGAEER</sequence>
<name>A0A975IQ55_9MICO</name>
<proteinExistence type="inferred from homology"/>
<reference evidence="10" key="1">
    <citation type="submission" date="2021-03" db="EMBL/GenBank/DDBJ databases">
        <title>Agromyces archimandritus sp. nov., isolated from the cockroach Archimandrita tessellata.</title>
        <authorList>
            <person name="Guzman J."/>
            <person name="Ortuzar M."/>
            <person name="Poehlein A."/>
            <person name="Daniel R."/>
            <person name="Trujillo M."/>
            <person name="Vilcinskas A."/>
        </authorList>
    </citation>
    <scope>NUCLEOTIDE SEQUENCE</scope>
    <source>
        <strain evidence="10">G127AT</strain>
    </source>
</reference>
<keyword evidence="5" id="KW-0067">ATP-binding</keyword>
<dbReference type="Pfam" id="PF17042">
    <property type="entry name" value="NBD_C"/>
    <property type="match status" value="1"/>
</dbReference>
<evidence type="ECO:0000256" key="2">
    <source>
        <dbReference type="ARBA" id="ARBA00022679"/>
    </source>
</evidence>
<evidence type="ECO:0000313" key="11">
    <source>
        <dbReference type="Proteomes" id="UP000671914"/>
    </source>
</evidence>
<evidence type="ECO:0000256" key="4">
    <source>
        <dbReference type="ARBA" id="ARBA00022777"/>
    </source>
</evidence>
<keyword evidence="2" id="KW-0808">Transferase</keyword>
<dbReference type="KEGG" id="aarc:G127AT_07360"/>
<evidence type="ECO:0000256" key="7">
    <source>
        <dbReference type="SAM" id="MobiDB-lite"/>
    </source>
</evidence>
<dbReference type="InterPro" id="IPR031475">
    <property type="entry name" value="NBD_C"/>
</dbReference>
<evidence type="ECO:0008006" key="12">
    <source>
        <dbReference type="Google" id="ProtNLM"/>
    </source>
</evidence>
<accession>A0A975IQ55</accession>
<dbReference type="Proteomes" id="UP000671914">
    <property type="component" value="Chromosome"/>
</dbReference>
<gene>
    <name evidence="10" type="ORF">G127AT_07360</name>
</gene>
<dbReference type="EMBL" id="CP071696">
    <property type="protein sequence ID" value="QTX05989.1"/>
    <property type="molecule type" value="Genomic_DNA"/>
</dbReference>
<evidence type="ECO:0000256" key="3">
    <source>
        <dbReference type="ARBA" id="ARBA00022741"/>
    </source>
</evidence>
<dbReference type="Gene3D" id="3.40.50.10840">
    <property type="entry name" value="Putative sugar-binding, N-terminal domain"/>
    <property type="match status" value="1"/>
</dbReference>
<evidence type="ECO:0000259" key="8">
    <source>
        <dbReference type="Pfam" id="PF07005"/>
    </source>
</evidence>
<dbReference type="InterPro" id="IPR042213">
    <property type="entry name" value="NBD_C_sf"/>
</dbReference>
<keyword evidence="6" id="KW-0119">Carbohydrate metabolism</keyword>
<protein>
    <recommendedName>
        <fullName evidence="12">Four-carbon acid sugar kinase family protein</fullName>
    </recommendedName>
</protein>
<feature type="domain" description="Four-carbon acid sugar kinase N-terminal" evidence="8">
    <location>
        <begin position="31"/>
        <end position="267"/>
    </location>
</feature>
<evidence type="ECO:0000256" key="1">
    <source>
        <dbReference type="ARBA" id="ARBA00005715"/>
    </source>
</evidence>
<dbReference type="AlphaFoldDB" id="A0A975IQ55"/>
<feature type="region of interest" description="Disordered" evidence="7">
    <location>
        <begin position="466"/>
        <end position="486"/>
    </location>
</feature>
<keyword evidence="3" id="KW-0547">Nucleotide-binding</keyword>
<dbReference type="SUPFAM" id="SSF142764">
    <property type="entry name" value="YgbK-like"/>
    <property type="match status" value="1"/>
</dbReference>
<dbReference type="InterPro" id="IPR010737">
    <property type="entry name" value="4-carb_acid_sugar_kinase_N"/>
</dbReference>
<evidence type="ECO:0000313" key="10">
    <source>
        <dbReference type="EMBL" id="QTX05989.1"/>
    </source>
</evidence>
<dbReference type="GO" id="GO:0016301">
    <property type="term" value="F:kinase activity"/>
    <property type="evidence" value="ECO:0007669"/>
    <property type="project" value="UniProtKB-KW"/>
</dbReference>
<comment type="similarity">
    <text evidence="1">Belongs to the four-carbon acid sugar kinase family.</text>
</comment>
<feature type="domain" description="Four-carbon acid sugar kinase nucleotide binding" evidence="9">
    <location>
        <begin position="292"/>
        <end position="454"/>
    </location>
</feature>
<dbReference type="Pfam" id="PF07005">
    <property type="entry name" value="SBD_N"/>
    <property type="match status" value="1"/>
</dbReference>
<dbReference type="RefSeq" id="WP_210901495.1">
    <property type="nucleotide sequence ID" value="NZ_CP071696.1"/>
</dbReference>
<organism evidence="10 11">
    <name type="scientific">Agromyces archimandritae</name>
    <dbReference type="NCBI Taxonomy" id="2781962"/>
    <lineage>
        <taxon>Bacteria</taxon>
        <taxon>Bacillati</taxon>
        <taxon>Actinomycetota</taxon>
        <taxon>Actinomycetes</taxon>
        <taxon>Micrococcales</taxon>
        <taxon>Microbacteriaceae</taxon>
        <taxon>Agromyces</taxon>
    </lineage>
</organism>
<evidence type="ECO:0000259" key="9">
    <source>
        <dbReference type="Pfam" id="PF17042"/>
    </source>
</evidence>
<dbReference type="GO" id="GO:0005524">
    <property type="term" value="F:ATP binding"/>
    <property type="evidence" value="ECO:0007669"/>
    <property type="project" value="UniProtKB-KW"/>
</dbReference>
<dbReference type="Gene3D" id="3.40.980.20">
    <property type="entry name" value="Four-carbon acid sugar kinase, nucleotide binding domain"/>
    <property type="match status" value="1"/>
</dbReference>